<keyword evidence="1" id="KW-0472">Membrane</keyword>
<gene>
    <name evidence="2" type="ORF">LCGC14_2193180</name>
</gene>
<evidence type="ECO:0000313" key="2">
    <source>
        <dbReference type="EMBL" id="KKL61646.1"/>
    </source>
</evidence>
<protein>
    <submittedName>
        <fullName evidence="2">Uncharacterized protein</fullName>
    </submittedName>
</protein>
<proteinExistence type="predicted"/>
<name>A0A0F9E606_9ZZZZ</name>
<accession>A0A0F9E606</accession>
<sequence>MNDETIELFSATAKYYVTVILSTLSATLLFAFIASVTFDTLVFFALICGALSITVGVFGCVLVSIKMLDG</sequence>
<organism evidence="2">
    <name type="scientific">marine sediment metagenome</name>
    <dbReference type="NCBI Taxonomy" id="412755"/>
    <lineage>
        <taxon>unclassified sequences</taxon>
        <taxon>metagenomes</taxon>
        <taxon>ecological metagenomes</taxon>
    </lineage>
</organism>
<keyword evidence="1" id="KW-0812">Transmembrane</keyword>
<keyword evidence="1" id="KW-1133">Transmembrane helix</keyword>
<dbReference type="AlphaFoldDB" id="A0A0F9E606"/>
<evidence type="ECO:0000256" key="1">
    <source>
        <dbReference type="SAM" id="Phobius"/>
    </source>
</evidence>
<dbReference type="EMBL" id="LAZR01028756">
    <property type="protein sequence ID" value="KKL61646.1"/>
    <property type="molecule type" value="Genomic_DNA"/>
</dbReference>
<comment type="caution">
    <text evidence="2">The sequence shown here is derived from an EMBL/GenBank/DDBJ whole genome shotgun (WGS) entry which is preliminary data.</text>
</comment>
<reference evidence="2" key="1">
    <citation type="journal article" date="2015" name="Nature">
        <title>Complex archaea that bridge the gap between prokaryotes and eukaryotes.</title>
        <authorList>
            <person name="Spang A."/>
            <person name="Saw J.H."/>
            <person name="Jorgensen S.L."/>
            <person name="Zaremba-Niedzwiedzka K."/>
            <person name="Martijn J."/>
            <person name="Lind A.E."/>
            <person name="van Eijk R."/>
            <person name="Schleper C."/>
            <person name="Guy L."/>
            <person name="Ettema T.J."/>
        </authorList>
    </citation>
    <scope>NUCLEOTIDE SEQUENCE</scope>
</reference>
<feature type="transmembrane region" description="Helical" evidence="1">
    <location>
        <begin position="15"/>
        <end position="35"/>
    </location>
</feature>
<feature type="transmembrane region" description="Helical" evidence="1">
    <location>
        <begin position="41"/>
        <end position="65"/>
    </location>
</feature>